<reference evidence="1" key="1">
    <citation type="submission" date="2023-08" db="EMBL/GenBank/DDBJ databases">
        <title>A de novo genome assembly of Solanum verrucosum Schlechtendal, a Mexican diploid species geographically isolated from the other diploid A-genome species in potato relatives.</title>
        <authorList>
            <person name="Hosaka K."/>
        </authorList>
    </citation>
    <scope>NUCLEOTIDE SEQUENCE</scope>
    <source>
        <tissue evidence="1">Young leaves</tissue>
    </source>
</reference>
<evidence type="ECO:0000313" key="2">
    <source>
        <dbReference type="Proteomes" id="UP001234989"/>
    </source>
</evidence>
<protein>
    <submittedName>
        <fullName evidence="1">Uncharacterized protein</fullName>
    </submittedName>
</protein>
<accession>A0AAF0UN03</accession>
<dbReference type="EMBL" id="CP133620">
    <property type="protein sequence ID" value="WMV48411.1"/>
    <property type="molecule type" value="Genomic_DNA"/>
</dbReference>
<keyword evidence="2" id="KW-1185">Reference proteome</keyword>
<gene>
    <name evidence="1" type="ORF">MTR67_041796</name>
</gene>
<dbReference type="Proteomes" id="UP001234989">
    <property type="component" value="Chromosome 9"/>
</dbReference>
<name>A0AAF0UN03_SOLVR</name>
<proteinExistence type="predicted"/>
<organism evidence="1 2">
    <name type="scientific">Solanum verrucosum</name>
    <dbReference type="NCBI Taxonomy" id="315347"/>
    <lineage>
        <taxon>Eukaryota</taxon>
        <taxon>Viridiplantae</taxon>
        <taxon>Streptophyta</taxon>
        <taxon>Embryophyta</taxon>
        <taxon>Tracheophyta</taxon>
        <taxon>Spermatophyta</taxon>
        <taxon>Magnoliopsida</taxon>
        <taxon>eudicotyledons</taxon>
        <taxon>Gunneridae</taxon>
        <taxon>Pentapetalae</taxon>
        <taxon>asterids</taxon>
        <taxon>lamiids</taxon>
        <taxon>Solanales</taxon>
        <taxon>Solanaceae</taxon>
        <taxon>Solanoideae</taxon>
        <taxon>Solaneae</taxon>
        <taxon>Solanum</taxon>
    </lineage>
</organism>
<sequence length="105" mass="12660">MHCKSRHNICVNVFFFHSTRQLPIKSVKKIGKYKFHSCHTECHSRAPSSACSKWNQLKILPLKINITIQKPFRYKFFWIFPYFRISCNCPSVNINYSFWFNFISF</sequence>
<dbReference type="AlphaFoldDB" id="A0AAF0UN03"/>
<evidence type="ECO:0000313" key="1">
    <source>
        <dbReference type="EMBL" id="WMV48411.1"/>
    </source>
</evidence>